<dbReference type="OrthoDB" id="625456at2"/>
<dbReference type="PANTHER" id="PTHR34501:SF9">
    <property type="entry name" value="MAJOR OUTER MEMBRANE PROTEIN P.IA"/>
    <property type="match status" value="1"/>
</dbReference>
<keyword evidence="8" id="KW-0626">Porin</keyword>
<dbReference type="STRING" id="1123397.SAMN05660831_00943"/>
<evidence type="ECO:0000256" key="5">
    <source>
        <dbReference type="ARBA" id="ARBA00022692"/>
    </source>
</evidence>
<evidence type="ECO:0000313" key="14">
    <source>
        <dbReference type="Proteomes" id="UP000198611"/>
    </source>
</evidence>
<dbReference type="Proteomes" id="UP000198611">
    <property type="component" value="Unassembled WGS sequence"/>
</dbReference>
<evidence type="ECO:0000256" key="10">
    <source>
        <dbReference type="ARBA" id="ARBA00023237"/>
    </source>
</evidence>
<dbReference type="InterPro" id="IPR033900">
    <property type="entry name" value="Gram_neg_porin_domain"/>
</dbReference>
<accession>A0A1I1Q1R1</accession>
<dbReference type="InterPro" id="IPR023614">
    <property type="entry name" value="Porin_dom_sf"/>
</dbReference>
<evidence type="ECO:0000256" key="9">
    <source>
        <dbReference type="ARBA" id="ARBA00023136"/>
    </source>
</evidence>
<organism evidence="13 14">
    <name type="scientific">Thiohalospira halophila DSM 15071</name>
    <dbReference type="NCBI Taxonomy" id="1123397"/>
    <lineage>
        <taxon>Bacteria</taxon>
        <taxon>Pseudomonadati</taxon>
        <taxon>Pseudomonadota</taxon>
        <taxon>Gammaproteobacteria</taxon>
        <taxon>Thiohalospirales</taxon>
        <taxon>Thiohalospiraceae</taxon>
        <taxon>Thiohalospira</taxon>
    </lineage>
</organism>
<dbReference type="Pfam" id="PF13609">
    <property type="entry name" value="Porin_4"/>
    <property type="match status" value="1"/>
</dbReference>
<evidence type="ECO:0000256" key="2">
    <source>
        <dbReference type="ARBA" id="ARBA00011233"/>
    </source>
</evidence>
<dbReference type="InterPro" id="IPR050298">
    <property type="entry name" value="Gram-neg_bact_OMP"/>
</dbReference>
<keyword evidence="10" id="KW-0998">Cell outer membrane</keyword>
<comment type="subcellular location">
    <subcellularLocation>
        <location evidence="1">Cell outer membrane</location>
        <topology evidence="1">Multi-pass membrane protein</topology>
    </subcellularLocation>
</comment>
<evidence type="ECO:0000256" key="1">
    <source>
        <dbReference type="ARBA" id="ARBA00004571"/>
    </source>
</evidence>
<evidence type="ECO:0000256" key="6">
    <source>
        <dbReference type="ARBA" id="ARBA00022729"/>
    </source>
</evidence>
<evidence type="ECO:0000256" key="11">
    <source>
        <dbReference type="SAM" id="SignalP"/>
    </source>
</evidence>
<gene>
    <name evidence="13" type="ORF">SAMN05660831_00943</name>
</gene>
<keyword evidence="9" id="KW-0472">Membrane</keyword>
<feature type="chain" id="PRO_5011537837" evidence="11">
    <location>
        <begin position="22"/>
        <end position="388"/>
    </location>
</feature>
<keyword evidence="5" id="KW-0812">Transmembrane</keyword>
<name>A0A1I1Q1R1_9GAMM</name>
<keyword evidence="14" id="KW-1185">Reference proteome</keyword>
<evidence type="ECO:0000256" key="7">
    <source>
        <dbReference type="ARBA" id="ARBA00023065"/>
    </source>
</evidence>
<keyword evidence="7" id="KW-0406">Ion transport</keyword>
<evidence type="ECO:0000313" key="13">
    <source>
        <dbReference type="EMBL" id="SFD16091.1"/>
    </source>
</evidence>
<dbReference type="AlphaFoldDB" id="A0A1I1Q1R1"/>
<evidence type="ECO:0000259" key="12">
    <source>
        <dbReference type="Pfam" id="PF13609"/>
    </source>
</evidence>
<dbReference type="GO" id="GO:0015288">
    <property type="term" value="F:porin activity"/>
    <property type="evidence" value="ECO:0007669"/>
    <property type="project" value="UniProtKB-KW"/>
</dbReference>
<protein>
    <submittedName>
        <fullName evidence="13">Outer membrane protein (Porin)</fullName>
    </submittedName>
</protein>
<evidence type="ECO:0000256" key="4">
    <source>
        <dbReference type="ARBA" id="ARBA00022452"/>
    </source>
</evidence>
<dbReference type="GO" id="GO:0006811">
    <property type="term" value="P:monoatomic ion transport"/>
    <property type="evidence" value="ECO:0007669"/>
    <property type="project" value="UniProtKB-KW"/>
</dbReference>
<proteinExistence type="predicted"/>
<dbReference type="SUPFAM" id="SSF56935">
    <property type="entry name" value="Porins"/>
    <property type="match status" value="1"/>
</dbReference>
<keyword evidence="3" id="KW-0813">Transport</keyword>
<sequence length="388" mass="41177">MYRKTLIAAAAAAIVAPQAQAVEVNDNLSIYGSLRQGIEYVSPDGPGEDYNDRVGLRDAYTRIGLTGSAEVADGLTGSFTYELGVDSTTGEISTLNFDKDGAYGNKQARVSKIGLSGDWGSVHAGKMWGVFYNAIAYPTDMYSSYYAGWSTYALFRTSDTLVYSTPEMGGFQFDAGVSFAKGTESDGYTFGKGQDSNGAYDSTSGGGNVYTFTGTWSGGPLTASLGYEMRNSEQDSVDVAAGEPDYESALVGGAISADLGNLDLAAQFEQVTDGVEKASDGDFYVDADGNRASNYDGTAYLEEDATVYNLYAGYTAGDFKYKAKFGEAEGATGEFVHLGVDYNASEAMKFFAEYYEDEGGGFSPVAYEEDTVSQHGGSAFTVGAHYSF</sequence>
<reference evidence="13 14" key="1">
    <citation type="submission" date="2016-10" db="EMBL/GenBank/DDBJ databases">
        <authorList>
            <person name="de Groot N.N."/>
        </authorList>
    </citation>
    <scope>NUCLEOTIDE SEQUENCE [LARGE SCALE GENOMIC DNA]</scope>
    <source>
        <strain evidence="13 14">HL3</strain>
    </source>
</reference>
<dbReference type="PANTHER" id="PTHR34501">
    <property type="entry name" value="PROTEIN YDDL-RELATED"/>
    <property type="match status" value="1"/>
</dbReference>
<dbReference type="CDD" id="cd00342">
    <property type="entry name" value="gram_neg_porins"/>
    <property type="match status" value="1"/>
</dbReference>
<dbReference type="Gene3D" id="2.40.160.10">
    <property type="entry name" value="Porin"/>
    <property type="match status" value="1"/>
</dbReference>
<evidence type="ECO:0000256" key="3">
    <source>
        <dbReference type="ARBA" id="ARBA00022448"/>
    </source>
</evidence>
<dbReference type="GO" id="GO:0009279">
    <property type="term" value="C:cell outer membrane"/>
    <property type="evidence" value="ECO:0007669"/>
    <property type="project" value="UniProtKB-SubCell"/>
</dbReference>
<feature type="signal peptide" evidence="11">
    <location>
        <begin position="1"/>
        <end position="21"/>
    </location>
</feature>
<keyword evidence="4" id="KW-1134">Transmembrane beta strand</keyword>
<keyword evidence="6 11" id="KW-0732">Signal</keyword>
<dbReference type="RefSeq" id="WP_159433019.1">
    <property type="nucleotide sequence ID" value="NZ_FOMJ01000002.1"/>
</dbReference>
<dbReference type="GO" id="GO:0046930">
    <property type="term" value="C:pore complex"/>
    <property type="evidence" value="ECO:0007669"/>
    <property type="project" value="UniProtKB-KW"/>
</dbReference>
<evidence type="ECO:0000256" key="8">
    <source>
        <dbReference type="ARBA" id="ARBA00023114"/>
    </source>
</evidence>
<feature type="domain" description="Porin" evidence="12">
    <location>
        <begin position="8"/>
        <end position="359"/>
    </location>
</feature>
<dbReference type="EMBL" id="FOMJ01000002">
    <property type="protein sequence ID" value="SFD16091.1"/>
    <property type="molecule type" value="Genomic_DNA"/>
</dbReference>
<comment type="subunit">
    <text evidence="2">Homotrimer.</text>
</comment>